<evidence type="ECO:0000313" key="2">
    <source>
        <dbReference type="EMBL" id="MBD7908668.1"/>
    </source>
</evidence>
<feature type="transmembrane region" description="Helical" evidence="1">
    <location>
        <begin position="37"/>
        <end position="59"/>
    </location>
</feature>
<feature type="transmembrane region" description="Helical" evidence="1">
    <location>
        <begin position="12"/>
        <end position="31"/>
    </location>
</feature>
<protein>
    <recommendedName>
        <fullName evidence="4">Tetratricopeptide repeat protein</fullName>
    </recommendedName>
</protein>
<keyword evidence="1" id="KW-0812">Transmembrane</keyword>
<accession>A0ABR8PKG4</accession>
<sequence>MKDNPFLIGGVSRWLLLFGGGVLLTVVLLFLNIPFWAVFVIVMVVYMASTMGWPVYIIYVTKDMKKIDAFLTKNRTNAIFAYGYAISHESDEKIIETIETILQTYKQAKVQAIYGANLAVWQQDAEALHRIAIHLPTADYVNYYTASALLMEGNMERAQTLQTSIKKPWMKHALQASIAKESGDQTAYRREVELATSNARGVQYYVLVSLFQREDQVSPIIQ</sequence>
<dbReference type="Proteomes" id="UP000659496">
    <property type="component" value="Unassembled WGS sequence"/>
</dbReference>
<organism evidence="2 3">
    <name type="scientific">Sporosarcina gallistercoris</name>
    <dbReference type="NCBI Taxonomy" id="2762245"/>
    <lineage>
        <taxon>Bacteria</taxon>
        <taxon>Bacillati</taxon>
        <taxon>Bacillota</taxon>
        <taxon>Bacilli</taxon>
        <taxon>Bacillales</taxon>
        <taxon>Caryophanaceae</taxon>
        <taxon>Sporosarcina</taxon>
    </lineage>
</organism>
<keyword evidence="1" id="KW-0472">Membrane</keyword>
<name>A0ABR8PKG4_9BACL</name>
<reference evidence="2 3" key="1">
    <citation type="submission" date="2020-08" db="EMBL/GenBank/DDBJ databases">
        <title>A Genomic Blueprint of the Chicken Gut Microbiome.</title>
        <authorList>
            <person name="Gilroy R."/>
            <person name="Ravi A."/>
            <person name="Getino M."/>
            <person name="Pursley I."/>
            <person name="Horton D.L."/>
            <person name="Alikhan N.-F."/>
            <person name="Baker D."/>
            <person name="Gharbi K."/>
            <person name="Hall N."/>
            <person name="Watson M."/>
            <person name="Adriaenssens E.M."/>
            <person name="Foster-Nyarko E."/>
            <person name="Jarju S."/>
            <person name="Secka A."/>
            <person name="Antonio M."/>
            <person name="Oren A."/>
            <person name="Chaudhuri R."/>
            <person name="La Ragione R.M."/>
            <person name="Hildebrand F."/>
            <person name="Pallen M.J."/>
        </authorList>
    </citation>
    <scope>NUCLEOTIDE SEQUENCE [LARGE SCALE GENOMIC DNA]</scope>
    <source>
        <strain evidence="2 3">Sa3CUA8</strain>
    </source>
</reference>
<proteinExistence type="predicted"/>
<evidence type="ECO:0000313" key="3">
    <source>
        <dbReference type="Proteomes" id="UP000659496"/>
    </source>
</evidence>
<evidence type="ECO:0000256" key="1">
    <source>
        <dbReference type="SAM" id="Phobius"/>
    </source>
</evidence>
<comment type="caution">
    <text evidence="2">The sequence shown here is derived from an EMBL/GenBank/DDBJ whole genome shotgun (WGS) entry which is preliminary data.</text>
</comment>
<keyword evidence="3" id="KW-1185">Reference proteome</keyword>
<gene>
    <name evidence="2" type="ORF">H9659_10035</name>
</gene>
<keyword evidence="1" id="KW-1133">Transmembrane helix</keyword>
<evidence type="ECO:0008006" key="4">
    <source>
        <dbReference type="Google" id="ProtNLM"/>
    </source>
</evidence>
<dbReference type="EMBL" id="JACSQY010000007">
    <property type="protein sequence ID" value="MBD7908668.1"/>
    <property type="molecule type" value="Genomic_DNA"/>
</dbReference>
<dbReference type="RefSeq" id="WP_191690048.1">
    <property type="nucleotide sequence ID" value="NZ_JACSQY010000007.1"/>
</dbReference>